<feature type="region of interest" description="Disordered" evidence="1">
    <location>
        <begin position="57"/>
        <end position="126"/>
    </location>
</feature>
<comment type="caution">
    <text evidence="3">The sequence shown here is derived from an EMBL/GenBank/DDBJ whole genome shotgun (WGS) entry which is preliminary data.</text>
</comment>
<keyword evidence="2" id="KW-0472">Membrane</keyword>
<accession>A0A9D9IIF1</accession>
<dbReference type="EMBL" id="JADIMA010000036">
    <property type="protein sequence ID" value="MBO8472740.1"/>
    <property type="molecule type" value="Genomic_DNA"/>
</dbReference>
<name>A0A9D9IIF1_9BACT</name>
<feature type="compositionally biased region" description="Basic and acidic residues" evidence="1">
    <location>
        <begin position="116"/>
        <end position="126"/>
    </location>
</feature>
<feature type="region of interest" description="Disordered" evidence="1">
    <location>
        <begin position="154"/>
        <end position="174"/>
    </location>
</feature>
<reference evidence="3" key="2">
    <citation type="journal article" date="2021" name="PeerJ">
        <title>Extensive microbial diversity within the chicken gut microbiome revealed by metagenomics and culture.</title>
        <authorList>
            <person name="Gilroy R."/>
            <person name="Ravi A."/>
            <person name="Getino M."/>
            <person name="Pursley I."/>
            <person name="Horton D.L."/>
            <person name="Alikhan N.F."/>
            <person name="Baker D."/>
            <person name="Gharbi K."/>
            <person name="Hall N."/>
            <person name="Watson M."/>
            <person name="Adriaenssens E.M."/>
            <person name="Foster-Nyarko E."/>
            <person name="Jarju S."/>
            <person name="Secka A."/>
            <person name="Antonio M."/>
            <person name="Oren A."/>
            <person name="Chaudhuri R.R."/>
            <person name="La Ragione R."/>
            <person name="Hildebrand F."/>
            <person name="Pallen M.J."/>
        </authorList>
    </citation>
    <scope>NUCLEOTIDE SEQUENCE</scope>
    <source>
        <strain evidence="3">B1-8020</strain>
    </source>
</reference>
<feature type="transmembrane region" description="Helical" evidence="2">
    <location>
        <begin position="20"/>
        <end position="43"/>
    </location>
</feature>
<evidence type="ECO:0008006" key="5">
    <source>
        <dbReference type="Google" id="ProtNLM"/>
    </source>
</evidence>
<sequence>MGNYKQLREENRKKSVAAGIVSAAVFHAVVLALLLFTGLRYIYPPPPEAGIEISFEEEPEPPQPIRATAGTAPKAPVADPDKDIRLAKASASPYEGSRPNEAEEAVNDDFGDVETEDPRTEEEKKEIDKRALFPSADNKAKKDTLAAQTAAIVSKGLRAGHPSGNTSDGENEDTPNVILAGRWTEGSLPEPEYGVQIDGKIVVKIQVDQHGTVKNAYPGEVGTTITSKELWEAVKEAALKTKFNVSSEAPLLQEGTITYYFRLK</sequence>
<evidence type="ECO:0000313" key="4">
    <source>
        <dbReference type="Proteomes" id="UP000823604"/>
    </source>
</evidence>
<evidence type="ECO:0000256" key="1">
    <source>
        <dbReference type="SAM" id="MobiDB-lite"/>
    </source>
</evidence>
<feature type="compositionally biased region" description="Acidic residues" evidence="1">
    <location>
        <begin position="102"/>
        <end position="115"/>
    </location>
</feature>
<evidence type="ECO:0000256" key="2">
    <source>
        <dbReference type="SAM" id="Phobius"/>
    </source>
</evidence>
<gene>
    <name evidence="3" type="ORF">IAB81_03845</name>
</gene>
<dbReference type="Proteomes" id="UP000823604">
    <property type="component" value="Unassembled WGS sequence"/>
</dbReference>
<keyword evidence="2" id="KW-1133">Transmembrane helix</keyword>
<evidence type="ECO:0000313" key="3">
    <source>
        <dbReference type="EMBL" id="MBO8472740.1"/>
    </source>
</evidence>
<reference evidence="3" key="1">
    <citation type="submission" date="2020-10" db="EMBL/GenBank/DDBJ databases">
        <authorList>
            <person name="Gilroy R."/>
        </authorList>
    </citation>
    <scope>NUCLEOTIDE SEQUENCE</scope>
    <source>
        <strain evidence="3">B1-8020</strain>
    </source>
</reference>
<keyword evidence="2" id="KW-0812">Transmembrane</keyword>
<proteinExistence type="predicted"/>
<organism evidence="3 4">
    <name type="scientific">Candidatus Merdivivens pullicola</name>
    <dbReference type="NCBI Taxonomy" id="2840872"/>
    <lineage>
        <taxon>Bacteria</taxon>
        <taxon>Pseudomonadati</taxon>
        <taxon>Bacteroidota</taxon>
        <taxon>Bacteroidia</taxon>
        <taxon>Bacteroidales</taxon>
        <taxon>Muribaculaceae</taxon>
        <taxon>Muribaculaceae incertae sedis</taxon>
        <taxon>Candidatus Merdivivens</taxon>
    </lineage>
</organism>
<dbReference type="AlphaFoldDB" id="A0A9D9IIF1"/>
<protein>
    <recommendedName>
        <fullName evidence="5">TonB C-terminal domain-containing protein</fullName>
    </recommendedName>
</protein>